<dbReference type="EMBL" id="KQ977885">
    <property type="protein sequence ID" value="KYM99010.1"/>
    <property type="molecule type" value="Genomic_DNA"/>
</dbReference>
<dbReference type="GO" id="GO:0005667">
    <property type="term" value="C:transcription regulator complex"/>
    <property type="evidence" value="ECO:0007669"/>
    <property type="project" value="TreeGrafter"/>
</dbReference>
<evidence type="ECO:0000313" key="2">
    <source>
        <dbReference type="EMBL" id="KYM99010.1"/>
    </source>
</evidence>
<dbReference type="Pfam" id="PF10545">
    <property type="entry name" value="MADF_DNA_bdg"/>
    <property type="match status" value="1"/>
</dbReference>
<dbReference type="AlphaFoldDB" id="A0A151IEC1"/>
<dbReference type="PROSITE" id="PS51029">
    <property type="entry name" value="MADF"/>
    <property type="match status" value="1"/>
</dbReference>
<dbReference type="GO" id="GO:0005634">
    <property type="term" value="C:nucleus"/>
    <property type="evidence" value="ECO:0007669"/>
    <property type="project" value="TreeGrafter"/>
</dbReference>
<proteinExistence type="predicted"/>
<reference evidence="2 3" key="1">
    <citation type="submission" date="2016-03" db="EMBL/GenBank/DDBJ databases">
        <title>Cyphomyrmex costatus WGS genome.</title>
        <authorList>
            <person name="Nygaard S."/>
            <person name="Hu H."/>
            <person name="Boomsma J."/>
            <person name="Zhang G."/>
        </authorList>
    </citation>
    <scope>NUCLEOTIDE SEQUENCE [LARGE SCALE GENOMIC DNA]</scope>
    <source>
        <strain evidence="2">MS0001</strain>
        <tissue evidence="2">Whole body</tissue>
    </source>
</reference>
<dbReference type="STRING" id="456900.A0A151IEC1"/>
<dbReference type="InterPro" id="IPR039353">
    <property type="entry name" value="TF_Adf1"/>
</dbReference>
<protein>
    <recommendedName>
        <fullName evidence="1">MADF domain-containing protein</fullName>
    </recommendedName>
</protein>
<accession>A0A151IEC1</accession>
<sequence length="141" mass="16387">MCDDGTILRRSLFNNEEITVQENPMINKGKNIKEKIGDLLQIEEQLILEVHAREALWNPQMDLSHRNRKATAQLWKEVSEALNGKLSEIEAKTKFKSLHDSYRRIISTESLASGSERPVKKSKWHHYDNLSFLRDSCLQKP</sequence>
<dbReference type="GO" id="GO:0006357">
    <property type="term" value="P:regulation of transcription by RNA polymerase II"/>
    <property type="evidence" value="ECO:0007669"/>
    <property type="project" value="TreeGrafter"/>
</dbReference>
<dbReference type="SMART" id="SM00595">
    <property type="entry name" value="MADF"/>
    <property type="match status" value="1"/>
</dbReference>
<gene>
    <name evidence="2" type="ORF">ALC62_10260</name>
</gene>
<keyword evidence="3" id="KW-1185">Reference proteome</keyword>
<evidence type="ECO:0000313" key="3">
    <source>
        <dbReference type="Proteomes" id="UP000078542"/>
    </source>
</evidence>
<feature type="domain" description="MADF" evidence="1">
    <location>
        <begin position="45"/>
        <end position="138"/>
    </location>
</feature>
<dbReference type="InterPro" id="IPR006578">
    <property type="entry name" value="MADF-dom"/>
</dbReference>
<dbReference type="PANTHER" id="PTHR12243:SF67">
    <property type="entry name" value="COREPRESSOR OF PANGOLIN, ISOFORM A-RELATED"/>
    <property type="match status" value="1"/>
</dbReference>
<evidence type="ECO:0000259" key="1">
    <source>
        <dbReference type="PROSITE" id="PS51029"/>
    </source>
</evidence>
<organism evidence="2 3">
    <name type="scientific">Cyphomyrmex costatus</name>
    <dbReference type="NCBI Taxonomy" id="456900"/>
    <lineage>
        <taxon>Eukaryota</taxon>
        <taxon>Metazoa</taxon>
        <taxon>Ecdysozoa</taxon>
        <taxon>Arthropoda</taxon>
        <taxon>Hexapoda</taxon>
        <taxon>Insecta</taxon>
        <taxon>Pterygota</taxon>
        <taxon>Neoptera</taxon>
        <taxon>Endopterygota</taxon>
        <taxon>Hymenoptera</taxon>
        <taxon>Apocrita</taxon>
        <taxon>Aculeata</taxon>
        <taxon>Formicoidea</taxon>
        <taxon>Formicidae</taxon>
        <taxon>Myrmicinae</taxon>
        <taxon>Cyphomyrmex</taxon>
    </lineage>
</organism>
<dbReference type="PANTHER" id="PTHR12243">
    <property type="entry name" value="MADF DOMAIN TRANSCRIPTION FACTOR"/>
    <property type="match status" value="1"/>
</dbReference>
<name>A0A151IEC1_9HYME</name>
<dbReference type="Proteomes" id="UP000078542">
    <property type="component" value="Unassembled WGS sequence"/>
</dbReference>